<name>E1RC36_SEDSS</name>
<accession>E1RC36</accession>
<dbReference type="PANTHER" id="PTHR10584">
    <property type="entry name" value="SUGAR KINASE"/>
    <property type="match status" value="1"/>
</dbReference>
<dbReference type="InterPro" id="IPR029056">
    <property type="entry name" value="Ribokinase-like"/>
</dbReference>
<dbReference type="PANTHER" id="PTHR10584:SF166">
    <property type="entry name" value="RIBOKINASE"/>
    <property type="match status" value="1"/>
</dbReference>
<evidence type="ECO:0000259" key="3">
    <source>
        <dbReference type="Pfam" id="PF00294"/>
    </source>
</evidence>
<dbReference type="SUPFAM" id="SSF53613">
    <property type="entry name" value="Ribokinase-like"/>
    <property type="match status" value="1"/>
</dbReference>
<dbReference type="OrthoDB" id="9788681at2"/>
<evidence type="ECO:0000256" key="2">
    <source>
        <dbReference type="ARBA" id="ARBA00022777"/>
    </source>
</evidence>
<proteinExistence type="predicted"/>
<dbReference type="STRING" id="573413.Spirs_0781"/>
<dbReference type="Pfam" id="PF00294">
    <property type="entry name" value="PfkB"/>
    <property type="match status" value="1"/>
</dbReference>
<feature type="domain" description="Carbohydrate kinase PfkB" evidence="3">
    <location>
        <begin position="5"/>
        <end position="296"/>
    </location>
</feature>
<dbReference type="AlphaFoldDB" id="E1RC36"/>
<dbReference type="InterPro" id="IPR011611">
    <property type="entry name" value="PfkB_dom"/>
</dbReference>
<dbReference type="HOGENOM" id="CLU_027634_2_2_12"/>
<dbReference type="KEGG" id="ssm:Spirs_0781"/>
<reference evidence="4 5" key="1">
    <citation type="journal article" date="2010" name="Stand. Genomic Sci.">
        <title>Complete genome sequence of Spirochaeta smaragdinae type strain (SEBR 4228).</title>
        <authorList>
            <person name="Mavromatis K."/>
            <person name="Yasawong M."/>
            <person name="Chertkov O."/>
            <person name="Lapidus A."/>
            <person name="Lucas S."/>
            <person name="Nolan M."/>
            <person name="Del Rio T.G."/>
            <person name="Tice H."/>
            <person name="Cheng J.F."/>
            <person name="Pitluck S."/>
            <person name="Liolios K."/>
            <person name="Ivanova N."/>
            <person name="Tapia R."/>
            <person name="Han C."/>
            <person name="Bruce D."/>
            <person name="Goodwin L."/>
            <person name="Pati A."/>
            <person name="Chen A."/>
            <person name="Palaniappan K."/>
            <person name="Land M."/>
            <person name="Hauser L."/>
            <person name="Chang Y.J."/>
            <person name="Jeffries C.D."/>
            <person name="Detter J.C."/>
            <person name="Rohde M."/>
            <person name="Brambilla E."/>
            <person name="Spring S."/>
            <person name="Goker M."/>
            <person name="Sikorski J."/>
            <person name="Woyke T."/>
            <person name="Bristow J."/>
            <person name="Eisen J.A."/>
            <person name="Markowitz V."/>
            <person name="Hugenholtz P."/>
            <person name="Klenk H.P."/>
            <person name="Kyrpides N.C."/>
        </authorList>
    </citation>
    <scope>NUCLEOTIDE SEQUENCE [LARGE SCALE GENOMIC DNA]</scope>
    <source>
        <strain evidence="5">DSM 11293 / JCM 15392 / SEBR 4228</strain>
    </source>
</reference>
<dbReference type="Gene3D" id="3.40.1190.20">
    <property type="match status" value="1"/>
</dbReference>
<keyword evidence="1" id="KW-0808">Transferase</keyword>
<keyword evidence="5" id="KW-1185">Reference proteome</keyword>
<protein>
    <submittedName>
        <fullName evidence="4">PfkB domain protein</fullName>
    </submittedName>
</protein>
<dbReference type="EMBL" id="CP002116">
    <property type="protein sequence ID" value="ADK79916.1"/>
    <property type="molecule type" value="Genomic_DNA"/>
</dbReference>
<gene>
    <name evidence="4" type="ordered locus">Spirs_0781</name>
</gene>
<dbReference type="Proteomes" id="UP000002318">
    <property type="component" value="Chromosome"/>
</dbReference>
<evidence type="ECO:0000256" key="1">
    <source>
        <dbReference type="ARBA" id="ARBA00022679"/>
    </source>
</evidence>
<keyword evidence="2" id="KW-0418">Kinase</keyword>
<sequence length="301" mass="32524">MKAEALFFGVLNIDMVLEAGRHVIGNKIMGERVSTHAGGYGCTQSFGCSRCGIPSAVMGKIGDDAFGRDIIETVREEGVDYSLVQVVANEKTGLSTIIVRADEPNMYLDFLGANFTLNSQYIASCEEQIKQCGFIGAHLGVATVQPSLTLLELAERHRIPTAINFSTVDIPENVFSTKPDFLILSCNTASLLCGFPVDNLKGARIATTLLLSQVKQAIVFQMENLGTIVATSHSWDIIDPCPERKIIDPSGMSDFFTGVFIAQMIKGHGLLDSAAKAHDAAMTCAQRIGVYESLPTKEELL</sequence>
<organism evidence="4 5">
    <name type="scientific">Sediminispirochaeta smaragdinae (strain DSM 11293 / JCM 15392 / SEBR 4228)</name>
    <name type="common">Spirochaeta smaragdinae</name>
    <dbReference type="NCBI Taxonomy" id="573413"/>
    <lineage>
        <taxon>Bacteria</taxon>
        <taxon>Pseudomonadati</taxon>
        <taxon>Spirochaetota</taxon>
        <taxon>Spirochaetia</taxon>
        <taxon>Spirochaetales</taxon>
        <taxon>Spirochaetaceae</taxon>
        <taxon>Sediminispirochaeta</taxon>
    </lineage>
</organism>
<dbReference type="eggNOG" id="COG0524">
    <property type="taxonomic scope" value="Bacteria"/>
</dbReference>
<evidence type="ECO:0000313" key="4">
    <source>
        <dbReference type="EMBL" id="ADK79916.1"/>
    </source>
</evidence>
<evidence type="ECO:0000313" key="5">
    <source>
        <dbReference type="Proteomes" id="UP000002318"/>
    </source>
</evidence>
<dbReference type="RefSeq" id="WP_013253380.1">
    <property type="nucleotide sequence ID" value="NC_014364.1"/>
</dbReference>
<dbReference type="GO" id="GO:0016301">
    <property type="term" value="F:kinase activity"/>
    <property type="evidence" value="ECO:0007669"/>
    <property type="project" value="UniProtKB-KW"/>
</dbReference>